<dbReference type="Proteomes" id="UP000587880">
    <property type="component" value="Unassembled WGS sequence"/>
</dbReference>
<accession>A0A1S8S385</accession>
<dbReference type="EMBL" id="JABAGD010000077">
    <property type="protein sequence ID" value="NMF07748.1"/>
    <property type="molecule type" value="Genomic_DNA"/>
</dbReference>
<dbReference type="Proteomes" id="UP000190973">
    <property type="component" value="Unassembled WGS sequence"/>
</dbReference>
<reference evidence="2 5" key="2">
    <citation type="submission" date="2020-04" db="EMBL/GenBank/DDBJ databases">
        <authorList>
            <person name="Hitch T.C.A."/>
            <person name="Wylensek D."/>
            <person name="Clavel T."/>
        </authorList>
    </citation>
    <scope>NUCLEOTIDE SEQUENCE [LARGE SCALE GENOMIC DNA]</scope>
    <source>
        <strain evidence="2 5">WB01_NA02</strain>
    </source>
</reference>
<sequence length="343" mass="40190">MLFNEKVYDVIIICNLKGVIVDVIKNELGLVVFPICGQSIINSVDDASKSKIIRFLYEVIDMHEVSNWEINLKIRKQLEPVSISGEYIDNNHICIGIASKPEILNYYEEIMAINSEQLNEIRRLSKQKSSEEARVFEKRADELEKILLFDVGTRINYLSKYIECLNDVEKYSKAEIINSMKNLFDDIINEIYKATNEEKIEGIKLNVMRNKVGIKDLLEYIVNIEHEFFEELNIKVEMNRHEILHPIYVYGDEDKLKLVLNNLFLCLIQHCKHNTKFKIDFKLVEDNVLLMLMFKPIDLFKNIGKLIEYRLVRKVIETGSGSIWVEERNDDTIIYIGMKMHVC</sequence>
<evidence type="ECO:0000313" key="4">
    <source>
        <dbReference type="Proteomes" id="UP000190973"/>
    </source>
</evidence>
<evidence type="ECO:0000313" key="3">
    <source>
        <dbReference type="EMBL" id="OOM59904.1"/>
    </source>
</evidence>
<evidence type="ECO:0000256" key="1">
    <source>
        <dbReference type="SAM" id="Coils"/>
    </source>
</evidence>
<name>A0A1S8S385_CLOBE</name>
<evidence type="ECO:0000313" key="5">
    <source>
        <dbReference type="Proteomes" id="UP000587880"/>
    </source>
</evidence>
<feature type="coiled-coil region" evidence="1">
    <location>
        <begin position="114"/>
        <end position="146"/>
    </location>
</feature>
<dbReference type="AlphaFoldDB" id="A0A1S8S385"/>
<reference evidence="3 4" key="1">
    <citation type="submission" date="2016-05" db="EMBL/GenBank/DDBJ databases">
        <title>Microbial solvent formation.</title>
        <authorList>
            <person name="Poehlein A."/>
            <person name="Montoya Solano J.D."/>
            <person name="Flitsch S."/>
            <person name="Krabben P."/>
            <person name="Duerre P."/>
            <person name="Daniel R."/>
        </authorList>
    </citation>
    <scope>NUCLEOTIDE SEQUENCE [LARGE SCALE GENOMIC DNA]</scope>
    <source>
        <strain evidence="3 4">DSM 53</strain>
    </source>
</reference>
<dbReference type="EMBL" id="LZZI01000063">
    <property type="protein sequence ID" value="OOM59904.1"/>
    <property type="molecule type" value="Genomic_DNA"/>
</dbReference>
<keyword evidence="1" id="KW-0175">Coiled coil</keyword>
<proteinExistence type="predicted"/>
<dbReference type="RefSeq" id="WP_077839649.1">
    <property type="nucleotide sequence ID" value="NZ_JABAGD010000077.1"/>
</dbReference>
<gene>
    <name evidence="3" type="ORF">CLBCK_32230</name>
    <name evidence="2" type="ORF">HF849_24035</name>
</gene>
<comment type="caution">
    <text evidence="3">The sequence shown here is derived from an EMBL/GenBank/DDBJ whole genome shotgun (WGS) entry which is preliminary data.</text>
</comment>
<organism evidence="3 4">
    <name type="scientific">Clostridium beijerinckii</name>
    <name type="common">Clostridium MP</name>
    <dbReference type="NCBI Taxonomy" id="1520"/>
    <lineage>
        <taxon>Bacteria</taxon>
        <taxon>Bacillati</taxon>
        <taxon>Bacillota</taxon>
        <taxon>Clostridia</taxon>
        <taxon>Eubacteriales</taxon>
        <taxon>Clostridiaceae</taxon>
        <taxon>Clostridium</taxon>
    </lineage>
</organism>
<protein>
    <submittedName>
        <fullName evidence="3">Uncharacterized protein</fullName>
    </submittedName>
</protein>
<evidence type="ECO:0000313" key="2">
    <source>
        <dbReference type="EMBL" id="NMF07748.1"/>
    </source>
</evidence>